<protein>
    <submittedName>
        <fullName evidence="1">Uncharacterized protein</fullName>
    </submittedName>
</protein>
<evidence type="ECO:0000313" key="2">
    <source>
        <dbReference type="Proteomes" id="UP001392318"/>
    </source>
</evidence>
<keyword evidence="2" id="KW-1185">Reference proteome</keyword>
<accession>A0ACC6RGL5</accession>
<dbReference type="Proteomes" id="UP001392318">
    <property type="component" value="Unassembled WGS sequence"/>
</dbReference>
<organism evidence="1 2">
    <name type="scientific">Paraburkholderia unamae</name>
    <dbReference type="NCBI Taxonomy" id="219649"/>
    <lineage>
        <taxon>Bacteria</taxon>
        <taxon>Pseudomonadati</taxon>
        <taxon>Pseudomonadota</taxon>
        <taxon>Betaproteobacteria</taxon>
        <taxon>Burkholderiales</taxon>
        <taxon>Burkholderiaceae</taxon>
        <taxon>Paraburkholderia</taxon>
    </lineage>
</organism>
<reference evidence="1" key="1">
    <citation type="submission" date="2024-01" db="EMBL/GenBank/DDBJ databases">
        <title>The diversity of rhizobia nodulating Mimosa spp. in eleven states of Brazil covering several biomes is determined by host plant, location, and edaphic factors.</title>
        <authorList>
            <person name="Rouws L."/>
            <person name="Barauna A."/>
            <person name="Beukes C."/>
            <person name="De Faria S.M."/>
            <person name="Gross E."/>
            <person name="Dos Reis Junior F.B."/>
            <person name="Simon M."/>
            <person name="Maluk M."/>
            <person name="Odee D.W."/>
            <person name="Kenicer G."/>
            <person name="Young J.P.W."/>
            <person name="Reis V.M."/>
            <person name="Zilli J."/>
            <person name="James E.K."/>
        </authorList>
    </citation>
    <scope>NUCLEOTIDE SEQUENCE</scope>
    <source>
        <strain evidence="1">JPY452</strain>
    </source>
</reference>
<evidence type="ECO:0000313" key="1">
    <source>
        <dbReference type="EMBL" id="MEM5400802.1"/>
    </source>
</evidence>
<name>A0ACC6RGL5_9BURK</name>
<comment type="caution">
    <text evidence="1">The sequence shown here is derived from an EMBL/GenBank/DDBJ whole genome shotgun (WGS) entry which is preliminary data.</text>
</comment>
<gene>
    <name evidence="1" type="ORF">VSR83_11985</name>
</gene>
<sequence>MKITWKRGSHSISEMYHTELSCGSRIMVDDQRGFRIKNSFAIFFTDAHGMHWEWFLRRYPEGGWTINRYGHGEQMPNTGTFPSRAAAIAVIRISK</sequence>
<dbReference type="EMBL" id="JAYMRU010000007">
    <property type="protein sequence ID" value="MEM5400802.1"/>
    <property type="molecule type" value="Genomic_DNA"/>
</dbReference>
<proteinExistence type="predicted"/>